<protein>
    <submittedName>
        <fullName evidence="2">Uncharacterized protein</fullName>
    </submittedName>
</protein>
<feature type="compositionally biased region" description="Low complexity" evidence="1">
    <location>
        <begin position="40"/>
        <end position="59"/>
    </location>
</feature>
<gene>
    <name evidence="2" type="ORF">EW146_g9150</name>
</gene>
<proteinExistence type="predicted"/>
<evidence type="ECO:0000313" key="2">
    <source>
        <dbReference type="EMBL" id="THH07952.1"/>
    </source>
</evidence>
<accession>A0A4S4L8K6</accession>
<dbReference type="AlphaFoldDB" id="A0A4S4L8K6"/>
<organism evidence="2 3">
    <name type="scientific">Bondarzewia mesenterica</name>
    <dbReference type="NCBI Taxonomy" id="1095465"/>
    <lineage>
        <taxon>Eukaryota</taxon>
        <taxon>Fungi</taxon>
        <taxon>Dikarya</taxon>
        <taxon>Basidiomycota</taxon>
        <taxon>Agaricomycotina</taxon>
        <taxon>Agaricomycetes</taxon>
        <taxon>Russulales</taxon>
        <taxon>Bondarzewiaceae</taxon>
        <taxon>Bondarzewia</taxon>
    </lineage>
</organism>
<dbReference type="Proteomes" id="UP000310158">
    <property type="component" value="Unassembled WGS sequence"/>
</dbReference>
<feature type="region of interest" description="Disordered" evidence="1">
    <location>
        <begin position="34"/>
        <end position="59"/>
    </location>
</feature>
<comment type="caution">
    <text evidence="2">The sequence shown here is derived from an EMBL/GenBank/DDBJ whole genome shotgun (WGS) entry which is preliminary data.</text>
</comment>
<evidence type="ECO:0000313" key="3">
    <source>
        <dbReference type="Proteomes" id="UP000310158"/>
    </source>
</evidence>
<feature type="region of interest" description="Disordered" evidence="1">
    <location>
        <begin position="81"/>
        <end position="105"/>
    </location>
</feature>
<keyword evidence="3" id="KW-1185">Reference proteome</keyword>
<reference evidence="2 3" key="1">
    <citation type="submission" date="2019-02" db="EMBL/GenBank/DDBJ databases">
        <title>Genome sequencing of the rare red list fungi Bondarzewia mesenterica.</title>
        <authorList>
            <person name="Buettner E."/>
            <person name="Kellner H."/>
        </authorList>
    </citation>
    <scope>NUCLEOTIDE SEQUENCE [LARGE SCALE GENOMIC DNA]</scope>
    <source>
        <strain evidence="2 3">DSM 108281</strain>
    </source>
</reference>
<dbReference type="EMBL" id="SGPL01000735">
    <property type="protein sequence ID" value="THH07952.1"/>
    <property type="molecule type" value="Genomic_DNA"/>
</dbReference>
<feature type="compositionally biased region" description="Basic and acidic residues" evidence="1">
    <location>
        <begin position="93"/>
        <end position="102"/>
    </location>
</feature>
<name>A0A4S4L8K6_9AGAM</name>
<evidence type="ECO:0000256" key="1">
    <source>
        <dbReference type="SAM" id="MobiDB-lite"/>
    </source>
</evidence>
<sequence>MQLVKDGCDMKVPQNKKAVCRIAEVMPKLKRYMQSHHHPSLLQTTAPSSPPSSHSLSNSSLPTCSPLLAYKCIQLLNSPPPSGITKIGKPRPSSREGIDKGKTAAQASVTHPSFIKLVKSSQGSLSPPLPSLPSLPMLSLQIAMPPTNQKGPLSPTTSPLPPIPLAANSAAGPAFPTTLADADITIAHLIEKLKFLDERVVFLEDLFEDYQ</sequence>